<dbReference type="InterPro" id="IPR028098">
    <property type="entry name" value="Glyco_trans_4-like_N"/>
</dbReference>
<reference evidence="3 4" key="1">
    <citation type="journal article" date="2016" name="Nat. Commun.">
        <title>Thousands of microbial genomes shed light on interconnected biogeochemical processes in an aquifer system.</title>
        <authorList>
            <person name="Anantharaman K."/>
            <person name="Brown C.T."/>
            <person name="Hug L.A."/>
            <person name="Sharon I."/>
            <person name="Castelle C.J."/>
            <person name="Probst A.J."/>
            <person name="Thomas B.C."/>
            <person name="Singh A."/>
            <person name="Wilkins M.J."/>
            <person name="Karaoz U."/>
            <person name="Brodie E.L."/>
            <person name="Williams K.H."/>
            <person name="Hubbard S.S."/>
            <person name="Banfield J.F."/>
        </authorList>
    </citation>
    <scope>NUCLEOTIDE SEQUENCE [LARGE SCALE GENOMIC DNA]</scope>
</reference>
<dbReference type="InterPro" id="IPR050194">
    <property type="entry name" value="Glycosyltransferase_grp1"/>
</dbReference>
<evidence type="ECO:0000259" key="1">
    <source>
        <dbReference type="Pfam" id="PF00534"/>
    </source>
</evidence>
<evidence type="ECO:0000259" key="2">
    <source>
        <dbReference type="Pfam" id="PF13439"/>
    </source>
</evidence>
<evidence type="ECO:0008006" key="5">
    <source>
        <dbReference type="Google" id="ProtNLM"/>
    </source>
</evidence>
<dbReference type="PANTHER" id="PTHR45947">
    <property type="entry name" value="SULFOQUINOVOSYL TRANSFERASE SQD2"/>
    <property type="match status" value="1"/>
</dbReference>
<dbReference type="Pfam" id="PF13439">
    <property type="entry name" value="Glyco_transf_4"/>
    <property type="match status" value="1"/>
</dbReference>
<dbReference type="Gene3D" id="3.40.50.2000">
    <property type="entry name" value="Glycogen Phosphorylase B"/>
    <property type="match status" value="2"/>
</dbReference>
<feature type="domain" description="Glycosyltransferase subfamily 4-like N-terminal" evidence="2">
    <location>
        <begin position="20"/>
        <end position="189"/>
    </location>
</feature>
<dbReference type="EMBL" id="MFLA01000013">
    <property type="protein sequence ID" value="OGG60123.1"/>
    <property type="molecule type" value="Genomic_DNA"/>
</dbReference>
<sequence length="390" mass="43678">MERPLRIAIICDAVTDCLAGSFVSTQRFADLLQAHGHTILFIASRSPQSPVDNEHNGMKVYRFASIRLPKSESQFYLGFPSSRALRAIFRDERIDIVHSMIPTPAAITASRVARSLSLPLVAHSHTQPDNLFMHLPSFFPIKTLSSLFYRYLHWIYGKAHTVIHPSEFSRRKFPNLTIPSEVISNGVDSSIFRWRDPASFLEKFRIPLERKRIVFVGRVHPEKSIDTLIRATPLMLAAGLDAQVIIVGFGHMEESLQKLARELGVADHVTFTGRVGSDDLVSAYSAADLFVMPSLAELEGMAVLEAMACGAPVLIADAPESAARYFVDDNGALFRPRDYEHLAEEATRLLNDSALPQMREASLAKSRDYDINVSVGRIEEIYRRLLNDDE</sequence>
<evidence type="ECO:0000313" key="4">
    <source>
        <dbReference type="Proteomes" id="UP000176377"/>
    </source>
</evidence>
<dbReference type="AlphaFoldDB" id="A0A1F6DFB4"/>
<comment type="caution">
    <text evidence="3">The sequence shown here is derived from an EMBL/GenBank/DDBJ whole genome shotgun (WGS) entry which is preliminary data.</text>
</comment>
<evidence type="ECO:0000313" key="3">
    <source>
        <dbReference type="EMBL" id="OGG60123.1"/>
    </source>
</evidence>
<dbReference type="PANTHER" id="PTHR45947:SF3">
    <property type="entry name" value="SULFOQUINOVOSYL TRANSFERASE SQD2"/>
    <property type="match status" value="1"/>
</dbReference>
<name>A0A1F6DFB4_9BACT</name>
<dbReference type="GO" id="GO:0016757">
    <property type="term" value="F:glycosyltransferase activity"/>
    <property type="evidence" value="ECO:0007669"/>
    <property type="project" value="InterPro"/>
</dbReference>
<dbReference type="SUPFAM" id="SSF53756">
    <property type="entry name" value="UDP-Glycosyltransferase/glycogen phosphorylase"/>
    <property type="match status" value="1"/>
</dbReference>
<dbReference type="InterPro" id="IPR001296">
    <property type="entry name" value="Glyco_trans_1"/>
</dbReference>
<organism evidence="3 4">
    <name type="scientific">Candidatus Kaiserbacteria bacterium RIFCSPHIGHO2_01_FULL_56_24</name>
    <dbReference type="NCBI Taxonomy" id="1798487"/>
    <lineage>
        <taxon>Bacteria</taxon>
        <taxon>Candidatus Kaiseribacteriota</taxon>
    </lineage>
</organism>
<protein>
    <recommendedName>
        <fullName evidence="5">Glycosyltransferase subfamily 4-like N-terminal domain-containing protein</fullName>
    </recommendedName>
</protein>
<gene>
    <name evidence="3" type="ORF">A2765_00970</name>
</gene>
<accession>A0A1F6DFB4</accession>
<proteinExistence type="predicted"/>
<dbReference type="Proteomes" id="UP000176377">
    <property type="component" value="Unassembled WGS sequence"/>
</dbReference>
<feature type="domain" description="Glycosyl transferase family 1" evidence="1">
    <location>
        <begin position="202"/>
        <end position="357"/>
    </location>
</feature>
<dbReference type="Pfam" id="PF00534">
    <property type="entry name" value="Glycos_transf_1"/>
    <property type="match status" value="1"/>
</dbReference>